<comment type="caution">
    <text evidence="8">The sequence shown here is derived from an EMBL/GenBank/DDBJ whole genome shotgun (WGS) entry which is preliminary data.</text>
</comment>
<evidence type="ECO:0000256" key="2">
    <source>
        <dbReference type="ARBA" id="ARBA00022516"/>
    </source>
</evidence>
<dbReference type="SUPFAM" id="SSF51735">
    <property type="entry name" value="NAD(P)-binding Rossmann-fold domains"/>
    <property type="match status" value="1"/>
</dbReference>
<dbReference type="InterPro" id="IPR013120">
    <property type="entry name" value="FAR_NAD-bd"/>
</dbReference>
<evidence type="ECO:0000259" key="6">
    <source>
        <dbReference type="Pfam" id="PF03015"/>
    </source>
</evidence>
<dbReference type="GO" id="GO:0102965">
    <property type="term" value="F:alcohol-forming long-chain fatty acyl-CoA reductase activity"/>
    <property type="evidence" value="ECO:0007669"/>
    <property type="project" value="UniProtKB-EC"/>
</dbReference>
<dbReference type="InterPro" id="IPR036291">
    <property type="entry name" value="NAD(P)-bd_dom_sf"/>
</dbReference>
<keyword evidence="3 4" id="KW-0443">Lipid metabolism</keyword>
<comment type="similarity">
    <text evidence="1 4">Belongs to the fatty acyl-CoA reductase family.</text>
</comment>
<dbReference type="GO" id="GO:0080019">
    <property type="term" value="F:alcohol-forming very long-chain fatty acyl-CoA reductase activity"/>
    <property type="evidence" value="ECO:0007669"/>
    <property type="project" value="InterPro"/>
</dbReference>
<dbReference type="OrthoDB" id="429813at2759"/>
<keyword evidence="4" id="KW-0560">Oxidoreductase</keyword>
<name>A0A8S0QC59_OLEEU</name>
<proteinExistence type="inferred from homology"/>
<dbReference type="Gramene" id="OE9A016667T1">
    <property type="protein sequence ID" value="OE9A016667C1"/>
    <property type="gene ID" value="OE9A016667"/>
</dbReference>
<comment type="function">
    <text evidence="4">Catalyzes the reduction of fatty acyl-CoA to fatty alcohols.</text>
</comment>
<evidence type="ECO:0000259" key="7">
    <source>
        <dbReference type="Pfam" id="PF07993"/>
    </source>
</evidence>
<evidence type="ECO:0000256" key="3">
    <source>
        <dbReference type="ARBA" id="ARBA00023098"/>
    </source>
</evidence>
<evidence type="ECO:0000256" key="1">
    <source>
        <dbReference type="ARBA" id="ARBA00005928"/>
    </source>
</evidence>
<keyword evidence="5" id="KW-0175">Coiled coil</keyword>
<dbReference type="AlphaFoldDB" id="A0A8S0QC59"/>
<keyword evidence="2 4" id="KW-0444">Lipid biosynthesis</keyword>
<comment type="catalytic activity">
    <reaction evidence="4">
        <text>a long-chain fatty acyl-CoA + 2 NADPH + 2 H(+) = a long-chain primary fatty alcohol + 2 NADP(+) + CoA</text>
        <dbReference type="Rhea" id="RHEA:52716"/>
        <dbReference type="ChEBI" id="CHEBI:15378"/>
        <dbReference type="ChEBI" id="CHEBI:57287"/>
        <dbReference type="ChEBI" id="CHEBI:57783"/>
        <dbReference type="ChEBI" id="CHEBI:58349"/>
        <dbReference type="ChEBI" id="CHEBI:77396"/>
        <dbReference type="ChEBI" id="CHEBI:83139"/>
        <dbReference type="EC" id="1.2.1.84"/>
    </reaction>
</comment>
<dbReference type="EMBL" id="CACTIH010001841">
    <property type="protein sequence ID" value="CAA2965433.1"/>
    <property type="molecule type" value="Genomic_DNA"/>
</dbReference>
<keyword evidence="9" id="KW-1185">Reference proteome</keyword>
<organism evidence="8 9">
    <name type="scientific">Olea europaea subsp. europaea</name>
    <dbReference type="NCBI Taxonomy" id="158383"/>
    <lineage>
        <taxon>Eukaryota</taxon>
        <taxon>Viridiplantae</taxon>
        <taxon>Streptophyta</taxon>
        <taxon>Embryophyta</taxon>
        <taxon>Tracheophyta</taxon>
        <taxon>Spermatophyta</taxon>
        <taxon>Magnoliopsida</taxon>
        <taxon>eudicotyledons</taxon>
        <taxon>Gunneridae</taxon>
        <taxon>Pentapetalae</taxon>
        <taxon>asterids</taxon>
        <taxon>lamiids</taxon>
        <taxon>Lamiales</taxon>
        <taxon>Oleaceae</taxon>
        <taxon>Oleeae</taxon>
        <taxon>Olea</taxon>
    </lineage>
</organism>
<evidence type="ECO:0000256" key="4">
    <source>
        <dbReference type="RuleBase" id="RU363097"/>
    </source>
</evidence>
<dbReference type="GO" id="GO:0035336">
    <property type="term" value="P:long-chain fatty-acyl-CoA metabolic process"/>
    <property type="evidence" value="ECO:0007669"/>
    <property type="project" value="TreeGrafter"/>
</dbReference>
<dbReference type="GO" id="GO:0010345">
    <property type="term" value="P:suberin biosynthetic process"/>
    <property type="evidence" value="ECO:0007669"/>
    <property type="project" value="TreeGrafter"/>
</dbReference>
<sequence>MELSSILPFLKNRTILITGATGFLAKIYIEKILRVQPNVKKLYLLLRAGDTKSALSRFNNEVISKDLFGVLKDQRGENFTSFISAKIIIVPGDVTCENLGINDLNLSHEIFTEVDVVINLAATTKFDERYDVALGINTLGPMHVLNFAKTCGKLKVLLHVSTAYVCGEREGVILEKPFNLGDTLNGTSGLDINAEKQLIEERLKELNAENASEKSIASAMKDLGIQRARKYGWPNTYAFTKAMGEMLIGIFKQNIPLVIIRPTIITSTYKEPFPGWLEGVRNIDSFVVGYGKGRIKCIPGDPHSIVDLIPADMVVNAMIAAMVAHADEPDTHIIYHVGSSMANPVSYSSLQDFGLHYFTKNPWTGEDGKPTIVVKAIQLSSMAIFQRYMKIRYLIPLKVLYIVNAILCQYFGDIYRNLRRKVMFLMRLVELFSPYIFFKGIFDDMNTEILRRALREGRNESEMFHFDPKSIVWEDYFMNAHIAAVVKYAFK</sequence>
<evidence type="ECO:0000313" key="9">
    <source>
        <dbReference type="Proteomes" id="UP000594638"/>
    </source>
</evidence>
<dbReference type="PANTHER" id="PTHR11011:SF99">
    <property type="entry name" value="FATTY ACYL-COA REDUCTASE 3"/>
    <property type="match status" value="1"/>
</dbReference>
<feature type="coiled-coil region" evidence="5">
    <location>
        <begin position="189"/>
        <end position="216"/>
    </location>
</feature>
<evidence type="ECO:0000256" key="5">
    <source>
        <dbReference type="SAM" id="Coils"/>
    </source>
</evidence>
<dbReference type="CDD" id="cd09071">
    <property type="entry name" value="FAR_C"/>
    <property type="match status" value="1"/>
</dbReference>
<dbReference type="InterPro" id="IPR026055">
    <property type="entry name" value="FAR"/>
</dbReference>
<dbReference type="EC" id="1.2.1.84" evidence="4"/>
<dbReference type="Proteomes" id="UP000594638">
    <property type="component" value="Unassembled WGS sequence"/>
</dbReference>
<dbReference type="Pfam" id="PF03015">
    <property type="entry name" value="Sterile"/>
    <property type="match status" value="1"/>
</dbReference>
<dbReference type="InterPro" id="IPR033640">
    <property type="entry name" value="FAR_C"/>
</dbReference>
<protein>
    <recommendedName>
        <fullName evidence="4">Fatty acyl-CoA reductase</fullName>
        <ecNumber evidence="4">1.2.1.84</ecNumber>
    </recommendedName>
</protein>
<accession>A0A8S0QC59</accession>
<dbReference type="Pfam" id="PF07993">
    <property type="entry name" value="NAD_binding_4"/>
    <property type="match status" value="1"/>
</dbReference>
<dbReference type="Gene3D" id="3.40.50.720">
    <property type="entry name" value="NAD(P)-binding Rossmann-like Domain"/>
    <property type="match status" value="1"/>
</dbReference>
<evidence type="ECO:0000313" key="8">
    <source>
        <dbReference type="EMBL" id="CAA2965433.1"/>
    </source>
</evidence>
<gene>
    <name evidence="8" type="ORF">OLEA9_A016667</name>
</gene>
<feature type="domain" description="Fatty acyl-CoA reductase C-terminal" evidence="6">
    <location>
        <begin position="393"/>
        <end position="491"/>
    </location>
</feature>
<reference evidence="8 9" key="1">
    <citation type="submission" date="2019-12" db="EMBL/GenBank/DDBJ databases">
        <authorList>
            <person name="Alioto T."/>
            <person name="Alioto T."/>
            <person name="Gomez Garrido J."/>
        </authorList>
    </citation>
    <scope>NUCLEOTIDE SEQUENCE [LARGE SCALE GENOMIC DNA]</scope>
</reference>
<keyword evidence="4" id="KW-0521">NADP</keyword>
<feature type="domain" description="Thioester reductase (TE)" evidence="7">
    <location>
        <begin position="17"/>
        <end position="318"/>
    </location>
</feature>
<dbReference type="PANTHER" id="PTHR11011">
    <property type="entry name" value="MALE STERILITY PROTEIN 2-RELATED"/>
    <property type="match status" value="1"/>
</dbReference>
<dbReference type="CDD" id="cd05236">
    <property type="entry name" value="FAR-N_SDR_e"/>
    <property type="match status" value="1"/>
</dbReference>